<evidence type="ECO:0000313" key="9">
    <source>
        <dbReference type="Proteomes" id="UP000064007"/>
    </source>
</evidence>
<dbReference type="Pfam" id="PF08544">
    <property type="entry name" value="GHMP_kinases_C"/>
    <property type="match status" value="1"/>
</dbReference>
<evidence type="ECO:0000256" key="1">
    <source>
        <dbReference type="ARBA" id="ARBA00022679"/>
    </source>
</evidence>
<dbReference type="Pfam" id="PF00288">
    <property type="entry name" value="GHMP_kinases_N"/>
    <property type="match status" value="1"/>
</dbReference>
<dbReference type="Gene3D" id="3.30.230.120">
    <property type="match status" value="1"/>
</dbReference>
<evidence type="ECO:0000256" key="5">
    <source>
        <dbReference type="ARBA" id="ARBA00038121"/>
    </source>
</evidence>
<dbReference type="InterPro" id="IPR013750">
    <property type="entry name" value="GHMP_kinase_C_dom"/>
</dbReference>
<evidence type="ECO:0000256" key="4">
    <source>
        <dbReference type="ARBA" id="ARBA00022840"/>
    </source>
</evidence>
<dbReference type="PANTHER" id="PTHR32463">
    <property type="entry name" value="L-FUCOSE KINASE"/>
    <property type="match status" value="1"/>
</dbReference>
<organism evidence="8 9">
    <name type="scientific">Candidatus Methylopumilus planktonicus</name>
    <dbReference type="NCBI Taxonomy" id="1581557"/>
    <lineage>
        <taxon>Bacteria</taxon>
        <taxon>Pseudomonadati</taxon>
        <taxon>Pseudomonadota</taxon>
        <taxon>Betaproteobacteria</taxon>
        <taxon>Nitrosomonadales</taxon>
        <taxon>Methylophilaceae</taxon>
        <taxon>Candidatus Methylopumilus</taxon>
    </lineage>
</organism>
<dbReference type="InterPro" id="IPR036554">
    <property type="entry name" value="GHMP_kinase_C_sf"/>
</dbReference>
<dbReference type="OrthoDB" id="9812992at2"/>
<feature type="domain" description="GHMP kinase N-terminal" evidence="6">
    <location>
        <begin position="72"/>
        <end position="155"/>
    </location>
</feature>
<dbReference type="GO" id="GO:0005524">
    <property type="term" value="F:ATP binding"/>
    <property type="evidence" value="ECO:0007669"/>
    <property type="project" value="UniProtKB-KW"/>
</dbReference>
<sequence>MIIARSPLRISLGGGGTDLPSYYKQHEGFLVSAAIDKYIYVAINKPFNKGGIFRYSSMENSQDVDSIKHPIIREALKLFDEKNLQIEISSMADIPAGTGLGSSGSFTTALLKALYVYNRRYLSQQDLAELACFIEIEKLREPIGKQDQYIASVGGISSFAFHKDDTVTYSALNLSSKTLYQLEDNLLLFFTGFSRSASEILKDQKIRSDNNEDEILNNLHYTKDIGYKSKKALEEGDLISFGELMHEHWQHKKNRSSSMSNEKINEWYELALTNGAIGGKVVGAGGGGFLMFMAKDPEKLRQAMGKEGLEEVRFRFDFEGTKIVLSS</sequence>
<dbReference type="InterPro" id="IPR052203">
    <property type="entry name" value="GHMP_Kinase-Related"/>
</dbReference>
<dbReference type="InterPro" id="IPR001174">
    <property type="entry name" value="HddA/FKP"/>
</dbReference>
<keyword evidence="1" id="KW-0808">Transferase</keyword>
<reference evidence="9" key="1">
    <citation type="submission" date="2014-12" db="EMBL/GenBank/DDBJ databases">
        <authorList>
            <person name="Salcher M.M."/>
        </authorList>
    </citation>
    <scope>NUCLEOTIDE SEQUENCE [LARGE SCALE GENOMIC DNA]</scope>
    <source>
        <strain evidence="9">MMS-10A-171</strain>
    </source>
</reference>
<evidence type="ECO:0000256" key="2">
    <source>
        <dbReference type="ARBA" id="ARBA00022741"/>
    </source>
</evidence>
<dbReference type="Proteomes" id="UP000064007">
    <property type="component" value="Chromosome 1"/>
</dbReference>
<dbReference type="STRING" id="1581557.BN1208_0905"/>
<feature type="domain" description="GHMP kinase C-terminal" evidence="7">
    <location>
        <begin position="230"/>
        <end position="303"/>
    </location>
</feature>
<evidence type="ECO:0000256" key="3">
    <source>
        <dbReference type="ARBA" id="ARBA00022777"/>
    </source>
</evidence>
<dbReference type="SUPFAM" id="SSF55060">
    <property type="entry name" value="GHMP Kinase, C-terminal domain"/>
    <property type="match status" value="1"/>
</dbReference>
<evidence type="ECO:0000259" key="7">
    <source>
        <dbReference type="Pfam" id="PF08544"/>
    </source>
</evidence>
<dbReference type="GO" id="GO:0042352">
    <property type="term" value="P:GDP-L-fucose salvage"/>
    <property type="evidence" value="ECO:0007669"/>
    <property type="project" value="TreeGrafter"/>
</dbReference>
<gene>
    <name evidence="8" type="ORF">BN1208_0905</name>
</gene>
<accession>A0A0D6EVN4</accession>
<keyword evidence="9" id="KW-1185">Reference proteome</keyword>
<protein>
    <submittedName>
        <fullName evidence="8">Galactokinase/mevalonate kinase</fullName>
    </submittedName>
</protein>
<dbReference type="InterPro" id="IPR020568">
    <property type="entry name" value="Ribosomal_Su5_D2-typ_SF"/>
</dbReference>
<keyword evidence="4" id="KW-0067">ATP-binding</keyword>
<proteinExistence type="inferred from homology"/>
<dbReference type="RefSeq" id="WP_046488289.1">
    <property type="nucleotide sequence ID" value="NZ_LN827929.1"/>
</dbReference>
<evidence type="ECO:0000259" key="6">
    <source>
        <dbReference type="Pfam" id="PF00288"/>
    </source>
</evidence>
<dbReference type="EMBL" id="LN827929">
    <property type="protein sequence ID" value="CEZ19790.1"/>
    <property type="molecule type" value="Genomic_DNA"/>
</dbReference>
<name>A0A0D6EVN4_9PROT</name>
<dbReference type="SUPFAM" id="SSF54211">
    <property type="entry name" value="Ribosomal protein S5 domain 2-like"/>
    <property type="match status" value="1"/>
</dbReference>
<keyword evidence="3 8" id="KW-0418">Kinase</keyword>
<dbReference type="PRINTS" id="PR00960">
    <property type="entry name" value="LMBPPROTEIN"/>
</dbReference>
<dbReference type="InterPro" id="IPR014606">
    <property type="entry name" value="Heptose_7-P_kinase"/>
</dbReference>
<dbReference type="GO" id="GO:0050201">
    <property type="term" value="F:fucokinase activity"/>
    <property type="evidence" value="ECO:0007669"/>
    <property type="project" value="TreeGrafter"/>
</dbReference>
<dbReference type="HOGENOM" id="CLU_048558_1_0_4"/>
<dbReference type="KEGG" id="mbat:BN1208_0905"/>
<dbReference type="PANTHER" id="PTHR32463:SF0">
    <property type="entry name" value="L-FUCOSE KINASE"/>
    <property type="match status" value="1"/>
</dbReference>
<dbReference type="PIRSF" id="PIRSF036406">
    <property type="entry name" value="Hept_kin"/>
    <property type="match status" value="1"/>
</dbReference>
<keyword evidence="2" id="KW-0547">Nucleotide-binding</keyword>
<dbReference type="AlphaFoldDB" id="A0A0D6EVN4"/>
<dbReference type="InterPro" id="IPR006204">
    <property type="entry name" value="GHMP_kinase_N_dom"/>
</dbReference>
<evidence type="ECO:0000313" key="8">
    <source>
        <dbReference type="EMBL" id="CEZ19790.1"/>
    </source>
</evidence>
<comment type="similarity">
    <text evidence="5">Belongs to the GHMP kinase family.</text>
</comment>
<dbReference type="InterPro" id="IPR006203">
    <property type="entry name" value="GHMP_knse_ATP-bd_CS"/>
</dbReference>
<dbReference type="PROSITE" id="PS00627">
    <property type="entry name" value="GHMP_KINASES_ATP"/>
    <property type="match status" value="1"/>
</dbReference>